<reference evidence="2 3" key="1">
    <citation type="submission" date="2017-11" db="EMBL/GenBank/DDBJ databases">
        <title>Comparative genomics of Botrytis spp.</title>
        <authorList>
            <person name="Valero-Jimenez C.A."/>
            <person name="Tapia P."/>
            <person name="Veloso J."/>
            <person name="Silva-Moreno E."/>
            <person name="Staats M."/>
            <person name="Valdes J.H."/>
            <person name="Van Kan J.A.L."/>
        </authorList>
    </citation>
    <scope>NUCLEOTIDE SEQUENCE [LARGE SCALE GENOMIC DNA]</scope>
    <source>
        <strain evidence="2 3">MUCL2830</strain>
    </source>
</reference>
<evidence type="ECO:0000256" key="1">
    <source>
        <dbReference type="SAM" id="SignalP"/>
    </source>
</evidence>
<dbReference type="EMBL" id="PHWZ01000060">
    <property type="protein sequence ID" value="TEY76323.1"/>
    <property type="molecule type" value="Genomic_DNA"/>
</dbReference>
<comment type="caution">
    <text evidence="2">The sequence shown here is derived from an EMBL/GenBank/DDBJ whole genome shotgun (WGS) entry which is preliminary data.</text>
</comment>
<keyword evidence="3" id="KW-1185">Reference proteome</keyword>
<name>A0A4Y8DAG9_9HELO</name>
<proteinExistence type="predicted"/>
<gene>
    <name evidence="2" type="ORF">BOTCAL_0060g00320</name>
</gene>
<feature type="signal peptide" evidence="1">
    <location>
        <begin position="1"/>
        <end position="25"/>
    </location>
</feature>
<evidence type="ECO:0000313" key="3">
    <source>
        <dbReference type="Proteomes" id="UP000297299"/>
    </source>
</evidence>
<sequence length="70" mass="7951">MPTFGMIVVTYVNHLLLVQLPPVISNRNRNRGTESPCTVLRELLRPLQDTRSVVANEDLLKIDMCTPETM</sequence>
<evidence type="ECO:0000313" key="2">
    <source>
        <dbReference type="EMBL" id="TEY76323.1"/>
    </source>
</evidence>
<accession>A0A4Y8DAG9</accession>
<feature type="chain" id="PRO_5021257878" evidence="1">
    <location>
        <begin position="26"/>
        <end position="70"/>
    </location>
</feature>
<dbReference type="Proteomes" id="UP000297299">
    <property type="component" value="Unassembled WGS sequence"/>
</dbReference>
<keyword evidence="1" id="KW-0732">Signal</keyword>
<protein>
    <submittedName>
        <fullName evidence="2">Uncharacterized protein</fullName>
    </submittedName>
</protein>
<organism evidence="2 3">
    <name type="scientific">Botryotinia calthae</name>
    <dbReference type="NCBI Taxonomy" id="38488"/>
    <lineage>
        <taxon>Eukaryota</taxon>
        <taxon>Fungi</taxon>
        <taxon>Dikarya</taxon>
        <taxon>Ascomycota</taxon>
        <taxon>Pezizomycotina</taxon>
        <taxon>Leotiomycetes</taxon>
        <taxon>Helotiales</taxon>
        <taxon>Sclerotiniaceae</taxon>
        <taxon>Botryotinia</taxon>
    </lineage>
</organism>
<dbReference type="AlphaFoldDB" id="A0A4Y8DAG9"/>